<dbReference type="EMBL" id="MN738934">
    <property type="protein sequence ID" value="QHT32291.1"/>
    <property type="molecule type" value="Genomic_DNA"/>
</dbReference>
<accession>A0A6C0EUC8</accession>
<evidence type="ECO:0000313" key="2">
    <source>
        <dbReference type="EMBL" id="QHT32291.1"/>
    </source>
</evidence>
<organism evidence="2">
    <name type="scientific">viral metagenome</name>
    <dbReference type="NCBI Taxonomy" id="1070528"/>
    <lineage>
        <taxon>unclassified sequences</taxon>
        <taxon>metagenomes</taxon>
        <taxon>organismal metagenomes</taxon>
    </lineage>
</organism>
<reference evidence="2" key="1">
    <citation type="journal article" date="2020" name="Nature">
        <title>Giant virus diversity and host interactions through global metagenomics.</title>
        <authorList>
            <person name="Schulz F."/>
            <person name="Roux S."/>
            <person name="Paez-Espino D."/>
            <person name="Jungbluth S."/>
            <person name="Walsh D.A."/>
            <person name="Denef V.J."/>
            <person name="McMahon K.D."/>
            <person name="Konstantinidis K.T."/>
            <person name="Eloe-Fadrosh E.A."/>
            <person name="Kyrpides N.C."/>
            <person name="Woyke T."/>
        </authorList>
    </citation>
    <scope>NUCLEOTIDE SEQUENCE</scope>
    <source>
        <strain evidence="2">GVMAG-M-3300009159-65</strain>
    </source>
</reference>
<dbReference type="AlphaFoldDB" id="A0A6C0EUC8"/>
<name>A0A6C0EUC8_9ZZZZ</name>
<dbReference type="SMART" id="SM00332">
    <property type="entry name" value="PP2Cc"/>
    <property type="match status" value="1"/>
</dbReference>
<feature type="domain" description="PPM-type phosphatase" evidence="1">
    <location>
        <begin position="9"/>
        <end position="278"/>
    </location>
</feature>
<dbReference type="SUPFAM" id="SSF81606">
    <property type="entry name" value="PP2C-like"/>
    <property type="match status" value="1"/>
</dbReference>
<dbReference type="InterPro" id="IPR036457">
    <property type="entry name" value="PPM-type-like_dom_sf"/>
</dbReference>
<proteinExistence type="predicted"/>
<evidence type="ECO:0000259" key="1">
    <source>
        <dbReference type="PROSITE" id="PS51746"/>
    </source>
</evidence>
<sequence length="278" mass="31101">MASLSNCEIVCEASSRQLGSNQDHCVCGEINNGYFVGVLDGHGTNDCINELRKINYVEIASNESPSQAIFDKVENLKLNLYGSGSTFTFAKIIIDDEIHIQISNVGDSETYVFVNGELVFETAIHCLSNRLEQERVASYLKFPGPISPAWAPTPISESRMTNVRSDVCNFKTGEKLVPTQSLGHNNMTGYAPEIKMITCKKTDKVRVLCGSDGFWDMIIKEKDMNDLLCMSTHDLLTKAEERWTQTWEYAADPTKLYDFIKTNFGGSYDDVSVAIWEN</sequence>
<dbReference type="PROSITE" id="PS51746">
    <property type="entry name" value="PPM_2"/>
    <property type="match status" value="1"/>
</dbReference>
<dbReference type="InterPro" id="IPR001932">
    <property type="entry name" value="PPM-type_phosphatase-like_dom"/>
</dbReference>
<protein>
    <recommendedName>
        <fullName evidence="1">PPM-type phosphatase domain-containing protein</fullName>
    </recommendedName>
</protein>
<dbReference type="Gene3D" id="3.60.40.10">
    <property type="entry name" value="PPM-type phosphatase domain"/>
    <property type="match status" value="1"/>
</dbReference>